<sequence length="101" mass="10526">YPLPQRTPGIRLPNQNPIPSKPTSPITSVATIPATTDQNSSLPGVAGSLLDHAGALDPTDFVLHPTEGPPMMKCHPKVHQIVQVHSEPPSGQSVGSLQPSG</sequence>
<organism evidence="1 2">
    <name type="scientific">Chaenocephalus aceratus</name>
    <name type="common">Blackfin icefish</name>
    <name type="synonym">Chaenichthys aceratus</name>
    <dbReference type="NCBI Taxonomy" id="36190"/>
    <lineage>
        <taxon>Eukaryota</taxon>
        <taxon>Metazoa</taxon>
        <taxon>Chordata</taxon>
        <taxon>Craniata</taxon>
        <taxon>Vertebrata</taxon>
        <taxon>Euteleostomi</taxon>
        <taxon>Actinopterygii</taxon>
        <taxon>Neopterygii</taxon>
        <taxon>Teleostei</taxon>
        <taxon>Neoteleostei</taxon>
        <taxon>Acanthomorphata</taxon>
        <taxon>Eupercaria</taxon>
        <taxon>Perciformes</taxon>
        <taxon>Notothenioidei</taxon>
        <taxon>Channichthyidae</taxon>
        <taxon>Chaenocephalus</taxon>
    </lineage>
</organism>
<evidence type="ECO:0000313" key="2">
    <source>
        <dbReference type="Proteomes" id="UP001057452"/>
    </source>
</evidence>
<dbReference type="Proteomes" id="UP001057452">
    <property type="component" value="Chromosome 6"/>
</dbReference>
<proteinExistence type="predicted"/>
<protein>
    <submittedName>
        <fullName evidence="1">Uncharacterized protein</fullName>
    </submittedName>
</protein>
<keyword evidence="2" id="KW-1185">Reference proteome</keyword>
<comment type="caution">
    <text evidence="1">The sequence shown here is derived from an EMBL/GenBank/DDBJ whole genome shotgun (WGS) entry which is preliminary data.</text>
</comment>
<dbReference type="EMBL" id="CM043790">
    <property type="protein sequence ID" value="KAI4825558.1"/>
    <property type="molecule type" value="Genomic_DNA"/>
</dbReference>
<feature type="non-terminal residue" evidence="1">
    <location>
        <position position="101"/>
    </location>
</feature>
<name>A0ACB9XET8_CHAAC</name>
<gene>
    <name evidence="1" type="ORF">KUCAC02_021238</name>
</gene>
<reference evidence="1" key="1">
    <citation type="submission" date="2022-05" db="EMBL/GenBank/DDBJ databases">
        <title>Chromosome-level genome of Chaenocephalus aceratus.</title>
        <authorList>
            <person name="Park H."/>
        </authorList>
    </citation>
    <scope>NUCLEOTIDE SEQUENCE</scope>
    <source>
        <strain evidence="1">KU_202001</strain>
    </source>
</reference>
<feature type="non-terminal residue" evidence="1">
    <location>
        <position position="1"/>
    </location>
</feature>
<accession>A0ACB9XET8</accession>
<evidence type="ECO:0000313" key="1">
    <source>
        <dbReference type="EMBL" id="KAI4825558.1"/>
    </source>
</evidence>